<feature type="domain" description="LysM" evidence="3">
    <location>
        <begin position="429"/>
        <end position="473"/>
    </location>
</feature>
<sequence length="548" mass="61376">MDTKRTAAATACALLMTACAGLERPSGAASSAGQAAPGPAEWIEQLEPATLRAALPAPINLVPAYDYRPGEYTATVPERPDGIWERLRRDFTLPQVDNARVARQRRLFTGREAFFETVAERAEPYLYTLLERIEAREMPAELLVLAIVESGLRPFAYSHGQAAGLWQFIPSTGRHFDLKMNYWYDGRRDLIAATEAALDYFEYLHGLFDGDWLRALAAYNAGEGNVLEAVRQARRRGQEPTFWNLELPAETMTYVPRILAIRDILARPAAHGVTLPRIPNEPRLRVVDPGHQIDLARAAELAGIRLDRLYRLNPGYNRWATAPDGPHRLLLPVGHAERFEQALAELDPDRLVQWRRHRIDEGETLSHIAEQYNVTVALLQEVNGLEGHAIRAGEHLHVPIASRASRAYVLSETNRLRAARQRQRPGVRREHTVRPGETLWGIAQAYGVGVRELASWNRMAPADTLHPGQELAVWVDDGSLEGVAGPEQRTQSVTYTVQQGDSLSRIGQRFNVRVGQIKRWNGLADDRYLQPGQKLRLKVDVTRQGGSS</sequence>
<dbReference type="SMART" id="SM00257">
    <property type="entry name" value="LysM"/>
    <property type="match status" value="3"/>
</dbReference>
<protein>
    <submittedName>
        <fullName evidence="4">Lytic transglycosylase</fullName>
    </submittedName>
</protein>
<dbReference type="InterPro" id="IPR023346">
    <property type="entry name" value="Lysozyme-like_dom_sf"/>
</dbReference>
<dbReference type="Pfam" id="PF01464">
    <property type="entry name" value="SLT"/>
    <property type="match status" value="1"/>
</dbReference>
<dbReference type="CDD" id="cd00118">
    <property type="entry name" value="LysM"/>
    <property type="match status" value="3"/>
</dbReference>
<organism evidence="4 5">
    <name type="scientific">Halorhodospira neutriphila</name>
    <dbReference type="NCBI Taxonomy" id="168379"/>
    <lineage>
        <taxon>Bacteria</taxon>
        <taxon>Pseudomonadati</taxon>
        <taxon>Pseudomonadota</taxon>
        <taxon>Gammaproteobacteria</taxon>
        <taxon>Chromatiales</taxon>
        <taxon>Ectothiorhodospiraceae</taxon>
        <taxon>Halorhodospira</taxon>
    </lineage>
</organism>
<dbReference type="Proteomes" id="UP000738126">
    <property type="component" value="Unassembled WGS sequence"/>
</dbReference>
<dbReference type="PANTHER" id="PTHR33734:SF22">
    <property type="entry name" value="MEMBRANE-BOUND LYTIC MUREIN TRANSGLYCOSYLASE D"/>
    <property type="match status" value="1"/>
</dbReference>
<feature type="domain" description="LysM" evidence="3">
    <location>
        <begin position="493"/>
        <end position="537"/>
    </location>
</feature>
<dbReference type="InterPro" id="IPR018392">
    <property type="entry name" value="LysM"/>
</dbReference>
<feature type="signal peptide" evidence="2">
    <location>
        <begin position="1"/>
        <end position="20"/>
    </location>
</feature>
<dbReference type="Pfam" id="PF01476">
    <property type="entry name" value="LysM"/>
    <property type="match status" value="3"/>
</dbReference>
<evidence type="ECO:0000313" key="5">
    <source>
        <dbReference type="Proteomes" id="UP000738126"/>
    </source>
</evidence>
<dbReference type="SUPFAM" id="SSF54106">
    <property type="entry name" value="LysM domain"/>
    <property type="match status" value="3"/>
</dbReference>
<comment type="caution">
    <text evidence="4">The sequence shown here is derived from an EMBL/GenBank/DDBJ whole genome shotgun (WGS) entry which is preliminary data.</text>
</comment>
<dbReference type="PROSITE" id="PS51782">
    <property type="entry name" value="LYSM"/>
    <property type="match status" value="3"/>
</dbReference>
<proteinExistence type="inferred from homology"/>
<dbReference type="EMBL" id="NRSH01000108">
    <property type="protein sequence ID" value="MBK1727174.1"/>
    <property type="molecule type" value="Genomic_DNA"/>
</dbReference>
<gene>
    <name evidence="4" type="ORF">CKO13_09110</name>
</gene>
<keyword evidence="5" id="KW-1185">Reference proteome</keyword>
<dbReference type="PROSITE" id="PS00922">
    <property type="entry name" value="TRANSGLYCOSYLASE"/>
    <property type="match status" value="1"/>
</dbReference>
<feature type="domain" description="LysM" evidence="3">
    <location>
        <begin position="355"/>
        <end position="398"/>
    </location>
</feature>
<evidence type="ECO:0000313" key="4">
    <source>
        <dbReference type="EMBL" id="MBK1727174.1"/>
    </source>
</evidence>
<reference evidence="4 5" key="1">
    <citation type="journal article" date="2020" name="Microorganisms">
        <title>Osmotic Adaptation and Compatible Solute Biosynthesis of Phototrophic Bacteria as Revealed from Genome Analyses.</title>
        <authorList>
            <person name="Imhoff J.F."/>
            <person name="Rahn T."/>
            <person name="Kunzel S."/>
            <person name="Keller A."/>
            <person name="Neulinger S.C."/>
        </authorList>
    </citation>
    <scope>NUCLEOTIDE SEQUENCE [LARGE SCALE GENOMIC DNA]</scope>
    <source>
        <strain evidence="4 5">DSM 15116</strain>
    </source>
</reference>
<dbReference type="CDD" id="cd16894">
    <property type="entry name" value="MltD-like"/>
    <property type="match status" value="1"/>
</dbReference>
<accession>A0ABS1E7M1</accession>
<comment type="similarity">
    <text evidence="1">Belongs to the transglycosylase Slt family.</text>
</comment>
<dbReference type="PROSITE" id="PS51257">
    <property type="entry name" value="PROKAR_LIPOPROTEIN"/>
    <property type="match status" value="1"/>
</dbReference>
<dbReference type="Gene3D" id="1.10.530.10">
    <property type="match status" value="1"/>
</dbReference>
<evidence type="ECO:0000259" key="3">
    <source>
        <dbReference type="PROSITE" id="PS51782"/>
    </source>
</evidence>
<feature type="chain" id="PRO_5047328663" evidence="2">
    <location>
        <begin position="21"/>
        <end position="548"/>
    </location>
</feature>
<dbReference type="InterPro" id="IPR008258">
    <property type="entry name" value="Transglycosylase_SLT_dom_1"/>
</dbReference>
<keyword evidence="2" id="KW-0732">Signal</keyword>
<name>A0ABS1E7M1_9GAMM</name>
<dbReference type="SUPFAM" id="SSF53955">
    <property type="entry name" value="Lysozyme-like"/>
    <property type="match status" value="1"/>
</dbReference>
<evidence type="ECO:0000256" key="1">
    <source>
        <dbReference type="ARBA" id="ARBA00007734"/>
    </source>
</evidence>
<dbReference type="InterPro" id="IPR000189">
    <property type="entry name" value="Transglyc_AS"/>
</dbReference>
<dbReference type="Gene3D" id="3.10.350.10">
    <property type="entry name" value="LysM domain"/>
    <property type="match status" value="3"/>
</dbReference>
<evidence type="ECO:0000256" key="2">
    <source>
        <dbReference type="SAM" id="SignalP"/>
    </source>
</evidence>
<dbReference type="InterPro" id="IPR036779">
    <property type="entry name" value="LysM_dom_sf"/>
</dbReference>
<dbReference type="PANTHER" id="PTHR33734">
    <property type="entry name" value="LYSM DOMAIN-CONTAINING GPI-ANCHORED PROTEIN 2"/>
    <property type="match status" value="1"/>
</dbReference>